<organism evidence="1 2">
    <name type="scientific">Pelagihabitans pacificus</name>
    <dbReference type="NCBI Taxonomy" id="2696054"/>
    <lineage>
        <taxon>Bacteria</taxon>
        <taxon>Pseudomonadati</taxon>
        <taxon>Bacteroidota</taxon>
        <taxon>Flavobacteriia</taxon>
        <taxon>Flavobacteriales</taxon>
        <taxon>Flavobacteriaceae</taxon>
        <taxon>Pelagihabitans</taxon>
    </lineage>
</organism>
<dbReference type="RefSeq" id="WP_152572626.1">
    <property type="nucleotide sequence ID" value="NZ_VIKU02000001.1"/>
</dbReference>
<dbReference type="Proteomes" id="UP000707206">
    <property type="component" value="Unassembled WGS sequence"/>
</dbReference>
<dbReference type="AlphaFoldDB" id="A0A967AQ24"/>
<protein>
    <recommendedName>
        <fullName evidence="3">Lipoprotein</fullName>
    </recommendedName>
</protein>
<dbReference type="EMBL" id="VIKU02000001">
    <property type="protein sequence ID" value="NHF58119.1"/>
    <property type="molecule type" value="Genomic_DNA"/>
</dbReference>
<name>A0A967AQ24_9FLAO</name>
<comment type="caution">
    <text evidence="1">The sequence shown here is derived from an EMBL/GenBank/DDBJ whole genome shotgun (WGS) entry which is preliminary data.</text>
</comment>
<reference evidence="1" key="1">
    <citation type="submission" date="2019-07" db="EMBL/GenBank/DDBJ databases">
        <authorList>
            <person name="De-Chao Zhang Q."/>
        </authorList>
    </citation>
    <scope>NUCLEOTIDE SEQUENCE</scope>
    <source>
        <strain evidence="1">TP-CH-4</strain>
    </source>
</reference>
<evidence type="ECO:0008006" key="3">
    <source>
        <dbReference type="Google" id="ProtNLM"/>
    </source>
</evidence>
<evidence type="ECO:0000313" key="2">
    <source>
        <dbReference type="Proteomes" id="UP000707206"/>
    </source>
</evidence>
<proteinExistence type="predicted"/>
<dbReference type="PROSITE" id="PS51257">
    <property type="entry name" value="PROKAR_LIPOPROTEIN"/>
    <property type="match status" value="1"/>
</dbReference>
<keyword evidence="2" id="KW-1185">Reference proteome</keyword>
<gene>
    <name evidence="1" type="ORF">FK220_002115</name>
</gene>
<evidence type="ECO:0000313" key="1">
    <source>
        <dbReference type="EMBL" id="NHF58119.1"/>
    </source>
</evidence>
<reference evidence="1" key="2">
    <citation type="submission" date="2020-03" db="EMBL/GenBank/DDBJ databases">
        <title>Flavobacteriaceae bacterium strain TP-CH-4, a member of the family Flavobacteriaceae isolated from a deep-sea seamount.</title>
        <authorList>
            <person name="Zhang D.-C."/>
        </authorList>
    </citation>
    <scope>NUCLEOTIDE SEQUENCE</scope>
    <source>
        <strain evidence="1">TP-CH-4</strain>
    </source>
</reference>
<sequence length="167" mass="19528">MREYLFLLLIMCGLFVSCKEKSKTTNDPDPNKKNWYVYKQKNRPICPNPIWGPDIQNPQNYDLICGPLTKKEADECWEKNCNVDKIVLSEWDPQEDFYAVHIDNDCELTSSKDCARVKIVLNNHSSLDTVCDNYTTLKVIDLNKYYTPDDPIKFCGEEQDLSKYKVR</sequence>
<accession>A0A967AQ24</accession>